<dbReference type="InterPro" id="IPR015495">
    <property type="entry name" value="Myb_TF_plants"/>
</dbReference>
<feature type="domain" description="HTH myb-type" evidence="7">
    <location>
        <begin position="9"/>
        <end position="61"/>
    </location>
</feature>
<name>A0A9R1UK61_LACSA</name>
<feature type="domain" description="HTH myb-type" evidence="7">
    <location>
        <begin position="62"/>
        <end position="116"/>
    </location>
</feature>
<dbReference type="Gramene" id="rna-gnl|WGS:NBSK|LSAT_9X101841_mrna">
    <property type="protein sequence ID" value="cds-PLY67770.1"/>
    <property type="gene ID" value="gene-LSAT_9X101841"/>
</dbReference>
<comment type="caution">
    <text evidence="8">The sequence shown here is derived from an EMBL/GenBank/DDBJ whole genome shotgun (WGS) entry which is preliminary data.</text>
</comment>
<evidence type="ECO:0000256" key="2">
    <source>
        <dbReference type="ARBA" id="ARBA00022737"/>
    </source>
</evidence>
<feature type="domain" description="Myb-like" evidence="6">
    <location>
        <begin position="9"/>
        <end position="61"/>
    </location>
</feature>
<evidence type="ECO:0000313" key="8">
    <source>
        <dbReference type="EMBL" id="KAJ0188475.1"/>
    </source>
</evidence>
<dbReference type="PANTHER" id="PTHR47999">
    <property type="entry name" value="TRANSCRIPTION FACTOR MYB8-RELATED-RELATED"/>
    <property type="match status" value="1"/>
</dbReference>
<dbReference type="InterPro" id="IPR001005">
    <property type="entry name" value="SANT/Myb"/>
</dbReference>
<keyword evidence="4" id="KW-0539">Nucleus</keyword>
<keyword evidence="3" id="KW-0238">DNA-binding</keyword>
<dbReference type="Gene3D" id="1.10.10.60">
    <property type="entry name" value="Homeodomain-like"/>
    <property type="match status" value="2"/>
</dbReference>
<dbReference type="PROSITE" id="PS51294">
    <property type="entry name" value="HTH_MYB"/>
    <property type="match status" value="2"/>
</dbReference>
<evidence type="ECO:0000259" key="6">
    <source>
        <dbReference type="PROSITE" id="PS50090"/>
    </source>
</evidence>
<dbReference type="FunFam" id="1.10.10.60:FF:000001">
    <property type="entry name" value="MYB-related transcription factor"/>
    <property type="match status" value="1"/>
</dbReference>
<evidence type="ECO:0000313" key="9">
    <source>
        <dbReference type="Proteomes" id="UP000235145"/>
    </source>
</evidence>
<gene>
    <name evidence="8" type="ORF">LSAT_V11C900497230</name>
</gene>
<reference evidence="8 9" key="1">
    <citation type="journal article" date="2017" name="Nat. Commun.">
        <title>Genome assembly with in vitro proximity ligation data and whole-genome triplication in lettuce.</title>
        <authorList>
            <person name="Reyes-Chin-Wo S."/>
            <person name="Wang Z."/>
            <person name="Yang X."/>
            <person name="Kozik A."/>
            <person name="Arikit S."/>
            <person name="Song C."/>
            <person name="Xia L."/>
            <person name="Froenicke L."/>
            <person name="Lavelle D.O."/>
            <person name="Truco M.J."/>
            <person name="Xia R."/>
            <person name="Zhu S."/>
            <person name="Xu C."/>
            <person name="Xu H."/>
            <person name="Xu X."/>
            <person name="Cox K."/>
            <person name="Korf I."/>
            <person name="Meyers B.C."/>
            <person name="Michelmore R.W."/>
        </authorList>
    </citation>
    <scope>NUCLEOTIDE SEQUENCE [LARGE SCALE GENOMIC DNA]</scope>
    <source>
        <strain evidence="9">cv. Salinas</strain>
        <tissue evidence="8">Seedlings</tissue>
    </source>
</reference>
<dbReference type="SUPFAM" id="SSF46689">
    <property type="entry name" value="Homeodomain-like"/>
    <property type="match status" value="1"/>
</dbReference>
<dbReference type="Pfam" id="PF00249">
    <property type="entry name" value="Myb_DNA-binding"/>
    <property type="match status" value="2"/>
</dbReference>
<dbReference type="EMBL" id="NBSK02000009">
    <property type="protein sequence ID" value="KAJ0188475.1"/>
    <property type="molecule type" value="Genomic_DNA"/>
</dbReference>
<sequence>MGRAPCCSKVGLRRGAWSIEEDTLLTDYINTNGEGRWRSMPSKAGLLRCGKSCRLRWVNYLRPGIKRGNFTADESDIIIRLHSIHGTRWSFIATELAGRTDNEVKNYWNSNLKRKLAIDSGNNDVDDSKKKKKKTTKKKTNQKSRKVKILEKVEETVPQHASSSWPLPSPSESLSLTLRENNSYYDGVMNSESPSSRDADLLSMDMDWRDWVPWMEMEGEARTDGDDDLDIRLADGFDTLMSKEEESNMLEKLYDEYLLLLENEDQV</sequence>
<keyword evidence="2" id="KW-0677">Repeat</keyword>
<feature type="domain" description="Myb-like" evidence="6">
    <location>
        <begin position="62"/>
        <end position="112"/>
    </location>
</feature>
<evidence type="ECO:0000256" key="3">
    <source>
        <dbReference type="ARBA" id="ARBA00023125"/>
    </source>
</evidence>
<dbReference type="OrthoDB" id="2143914at2759"/>
<proteinExistence type="predicted"/>
<evidence type="ECO:0000256" key="5">
    <source>
        <dbReference type="SAM" id="MobiDB-lite"/>
    </source>
</evidence>
<protein>
    <submittedName>
        <fullName evidence="8">Uncharacterized protein</fullName>
    </submittedName>
</protein>
<dbReference type="CDD" id="cd00167">
    <property type="entry name" value="SANT"/>
    <property type="match status" value="2"/>
</dbReference>
<organism evidence="8 9">
    <name type="scientific">Lactuca sativa</name>
    <name type="common">Garden lettuce</name>
    <dbReference type="NCBI Taxonomy" id="4236"/>
    <lineage>
        <taxon>Eukaryota</taxon>
        <taxon>Viridiplantae</taxon>
        <taxon>Streptophyta</taxon>
        <taxon>Embryophyta</taxon>
        <taxon>Tracheophyta</taxon>
        <taxon>Spermatophyta</taxon>
        <taxon>Magnoliopsida</taxon>
        <taxon>eudicotyledons</taxon>
        <taxon>Gunneridae</taxon>
        <taxon>Pentapetalae</taxon>
        <taxon>asterids</taxon>
        <taxon>campanulids</taxon>
        <taxon>Asterales</taxon>
        <taxon>Asteraceae</taxon>
        <taxon>Cichorioideae</taxon>
        <taxon>Cichorieae</taxon>
        <taxon>Lactucinae</taxon>
        <taxon>Lactuca</taxon>
    </lineage>
</organism>
<evidence type="ECO:0000256" key="1">
    <source>
        <dbReference type="ARBA" id="ARBA00004123"/>
    </source>
</evidence>
<dbReference type="Proteomes" id="UP000235145">
    <property type="component" value="Unassembled WGS sequence"/>
</dbReference>
<dbReference type="GO" id="GO:0000987">
    <property type="term" value="F:cis-regulatory region sequence-specific DNA binding"/>
    <property type="evidence" value="ECO:0000318"/>
    <property type="project" value="GO_Central"/>
</dbReference>
<feature type="region of interest" description="Disordered" evidence="5">
    <location>
        <begin position="119"/>
        <end position="146"/>
    </location>
</feature>
<accession>A0A9R1UK61</accession>
<evidence type="ECO:0000256" key="4">
    <source>
        <dbReference type="ARBA" id="ARBA00023242"/>
    </source>
</evidence>
<dbReference type="SMART" id="SM00717">
    <property type="entry name" value="SANT"/>
    <property type="match status" value="2"/>
</dbReference>
<comment type="subcellular location">
    <subcellularLocation>
        <location evidence="1">Nucleus</location>
    </subcellularLocation>
</comment>
<dbReference type="InterPro" id="IPR009057">
    <property type="entry name" value="Homeodomain-like_sf"/>
</dbReference>
<dbReference type="PANTHER" id="PTHR47999:SF9">
    <property type="entry name" value="TRANSCRIPTION REPRESSOR MYB5-LIKE"/>
    <property type="match status" value="1"/>
</dbReference>
<evidence type="ECO:0000259" key="7">
    <source>
        <dbReference type="PROSITE" id="PS51294"/>
    </source>
</evidence>
<dbReference type="GO" id="GO:0006355">
    <property type="term" value="P:regulation of DNA-templated transcription"/>
    <property type="evidence" value="ECO:0000318"/>
    <property type="project" value="GO_Central"/>
</dbReference>
<dbReference type="InterPro" id="IPR017930">
    <property type="entry name" value="Myb_dom"/>
</dbReference>
<dbReference type="AlphaFoldDB" id="A0A9R1UK61"/>
<dbReference type="GO" id="GO:0005634">
    <property type="term" value="C:nucleus"/>
    <property type="evidence" value="ECO:0000318"/>
    <property type="project" value="GO_Central"/>
</dbReference>
<dbReference type="PROSITE" id="PS50090">
    <property type="entry name" value="MYB_LIKE"/>
    <property type="match status" value="2"/>
</dbReference>
<feature type="compositionally biased region" description="Basic residues" evidence="5">
    <location>
        <begin position="130"/>
        <end position="146"/>
    </location>
</feature>
<keyword evidence="9" id="KW-1185">Reference proteome</keyword>